<dbReference type="OrthoDB" id="40902at2759"/>
<evidence type="ECO:0000313" key="2">
    <source>
        <dbReference type="EMBL" id="KIY91268.1"/>
    </source>
</evidence>
<evidence type="ECO:0000259" key="1">
    <source>
        <dbReference type="PROSITE" id="PS50011"/>
    </source>
</evidence>
<dbReference type="EMBL" id="KK106879">
    <property type="protein sequence ID" value="KIY91268.1"/>
    <property type="molecule type" value="Genomic_DNA"/>
</dbReference>
<evidence type="ECO:0000313" key="3">
    <source>
        <dbReference type="Proteomes" id="UP000054498"/>
    </source>
</evidence>
<dbReference type="GeneID" id="25734481"/>
<dbReference type="PROSITE" id="PS00108">
    <property type="entry name" value="PROTEIN_KINASE_ST"/>
    <property type="match status" value="1"/>
</dbReference>
<dbReference type="EC" id="2.7.11.17" evidence="2"/>
<keyword evidence="2" id="KW-0418">Kinase</keyword>
<organism evidence="2 3">
    <name type="scientific">Monoraphidium neglectum</name>
    <dbReference type="NCBI Taxonomy" id="145388"/>
    <lineage>
        <taxon>Eukaryota</taxon>
        <taxon>Viridiplantae</taxon>
        <taxon>Chlorophyta</taxon>
        <taxon>core chlorophytes</taxon>
        <taxon>Chlorophyceae</taxon>
        <taxon>CS clade</taxon>
        <taxon>Sphaeropleales</taxon>
        <taxon>Selenastraceae</taxon>
        <taxon>Monoraphidium</taxon>
    </lineage>
</organism>
<dbReference type="Pfam" id="PF00069">
    <property type="entry name" value="Pkinase"/>
    <property type="match status" value="1"/>
</dbReference>
<reference evidence="2 3" key="1">
    <citation type="journal article" date="2013" name="BMC Genomics">
        <title>Reconstruction of the lipid metabolism for the microalga Monoraphidium neglectum from its genome sequence reveals characteristics suitable for biofuel production.</title>
        <authorList>
            <person name="Bogen C."/>
            <person name="Al-Dilaimi A."/>
            <person name="Albersmeier A."/>
            <person name="Wichmann J."/>
            <person name="Grundmann M."/>
            <person name="Rupp O."/>
            <person name="Lauersen K.J."/>
            <person name="Blifernez-Klassen O."/>
            <person name="Kalinowski J."/>
            <person name="Goesmann A."/>
            <person name="Mussgnug J.H."/>
            <person name="Kruse O."/>
        </authorList>
    </citation>
    <scope>NUCLEOTIDE SEQUENCE [LARGE SCALE GENOMIC DNA]</scope>
    <source>
        <strain evidence="2 3">SAG 48.87</strain>
    </source>
</reference>
<name>A0A0D2K553_9CHLO</name>
<keyword evidence="2" id="KW-0808">Transferase</keyword>
<protein>
    <submittedName>
        <fullName evidence="2">Calcium/calmodulin-dependent protein kinase I</fullName>
        <ecNumber evidence="2">2.7.11.17</ecNumber>
    </submittedName>
</protein>
<dbReference type="InterPro" id="IPR011009">
    <property type="entry name" value="Kinase-like_dom_sf"/>
</dbReference>
<dbReference type="SUPFAM" id="SSF56112">
    <property type="entry name" value="Protein kinase-like (PK-like)"/>
    <property type="match status" value="1"/>
</dbReference>
<dbReference type="GO" id="GO:0004683">
    <property type="term" value="F:calcium/calmodulin-dependent protein kinase activity"/>
    <property type="evidence" value="ECO:0007669"/>
    <property type="project" value="UniProtKB-EC"/>
</dbReference>
<dbReference type="RefSeq" id="XP_013890288.1">
    <property type="nucleotide sequence ID" value="XM_014034834.1"/>
</dbReference>
<dbReference type="PANTHER" id="PTHR24347">
    <property type="entry name" value="SERINE/THREONINE-PROTEIN KINASE"/>
    <property type="match status" value="1"/>
</dbReference>
<keyword evidence="3" id="KW-1185">Reference proteome</keyword>
<dbReference type="KEGG" id="mng:MNEG_16696"/>
<dbReference type="InterPro" id="IPR000719">
    <property type="entry name" value="Prot_kinase_dom"/>
</dbReference>
<dbReference type="STRING" id="145388.A0A0D2K553"/>
<gene>
    <name evidence="2" type="ORF">MNEG_16696</name>
</gene>
<accession>A0A0D2K553</accession>
<proteinExistence type="predicted"/>
<dbReference type="PROSITE" id="PS50011">
    <property type="entry name" value="PROTEIN_KINASE_DOM"/>
    <property type="match status" value="1"/>
</dbReference>
<dbReference type="SMART" id="SM00220">
    <property type="entry name" value="S_TKc"/>
    <property type="match status" value="1"/>
</dbReference>
<dbReference type="AlphaFoldDB" id="A0A0D2K553"/>
<dbReference type="GO" id="GO:0005524">
    <property type="term" value="F:ATP binding"/>
    <property type="evidence" value="ECO:0007669"/>
    <property type="project" value="InterPro"/>
</dbReference>
<dbReference type="Proteomes" id="UP000054498">
    <property type="component" value="Unassembled WGS sequence"/>
</dbReference>
<sequence length="118" mass="12915">MYGRVAQVYLICELVTGGELLEAVIRRGYYSEAEARLCFQQLLRGIDYLHSRNVVHRDLKLENLLLAAPDDITKVKIADFGLAKRSAAGAMSTVCGTPQYVAPEVIQGTPGLMYGPQG</sequence>
<dbReference type="InterPro" id="IPR008271">
    <property type="entry name" value="Ser/Thr_kinase_AS"/>
</dbReference>
<feature type="domain" description="Protein kinase" evidence="1">
    <location>
        <begin position="1"/>
        <end position="118"/>
    </location>
</feature>
<dbReference type="Gene3D" id="1.10.510.10">
    <property type="entry name" value="Transferase(Phosphotransferase) domain 1"/>
    <property type="match status" value="1"/>
</dbReference>